<protein>
    <submittedName>
        <fullName evidence="2">Uncharacterized protein</fullName>
    </submittedName>
</protein>
<proteinExistence type="predicted"/>
<feature type="compositionally biased region" description="Low complexity" evidence="1">
    <location>
        <begin position="389"/>
        <end position="411"/>
    </location>
</feature>
<feature type="region of interest" description="Disordered" evidence="1">
    <location>
        <begin position="381"/>
        <end position="421"/>
    </location>
</feature>
<name>A0A157MZ21_9BORD</name>
<accession>A0A157MZ21</accession>
<feature type="region of interest" description="Disordered" evidence="1">
    <location>
        <begin position="52"/>
        <end position="81"/>
    </location>
</feature>
<evidence type="ECO:0000313" key="3">
    <source>
        <dbReference type="Proteomes" id="UP000077037"/>
    </source>
</evidence>
<dbReference type="Proteomes" id="UP000077037">
    <property type="component" value="Unassembled WGS sequence"/>
</dbReference>
<reference evidence="2 3" key="1">
    <citation type="submission" date="2016-03" db="EMBL/GenBank/DDBJ databases">
        <authorList>
            <consortium name="Pathogen Informatics"/>
        </authorList>
    </citation>
    <scope>NUCLEOTIDE SEQUENCE [LARGE SCALE GENOMIC DNA]</scope>
    <source>
        <strain evidence="2 3">NCTC13364</strain>
    </source>
</reference>
<feature type="compositionally biased region" description="Low complexity" evidence="1">
    <location>
        <begin position="52"/>
        <end position="65"/>
    </location>
</feature>
<sequence length="421" mass="43818">MVGGARQAHRQHRGGLAFQGQVGQHATHDGLVQQAAAEGLAMRRVMQRLRQRLAQQRGAAQHAIQAGGGGHLQQHGHAPARLAQHHAPGLLELHFRAGVAAVAHLVLQAPHAHGIARPVGNPARHEKAGGSRVHPRQHEMRVGLRNGEEPFVACQQIRAAPAARPHRRRAGGHGAQVGAALLLGQAHADQCAALAGQGRVGAVEFARVQRGKPVTRIVEVARRFAHQQRHGGMGHGGGAQRAGLGLALHQIGGGTRRLRAGLAAQPGIAVQAAGDDAAHQLRPGGMELDAIHAVARVVIGMQDGTVAVGQFGRLQGLRAAQPGAVLAQFVLPGARAFAGHGLAQHRVGVVQRIVFERRHLVGHLMRAECLHAGLPGPDGVRAPASRHYASSSTRRQASAARGLSSAGAPPARALPCSPSVP</sequence>
<evidence type="ECO:0000256" key="1">
    <source>
        <dbReference type="SAM" id="MobiDB-lite"/>
    </source>
</evidence>
<evidence type="ECO:0000313" key="2">
    <source>
        <dbReference type="EMBL" id="SAI14327.1"/>
    </source>
</evidence>
<dbReference type="AlphaFoldDB" id="A0A157MZ21"/>
<dbReference type="EMBL" id="FKBS01000013">
    <property type="protein sequence ID" value="SAI14327.1"/>
    <property type="molecule type" value="Genomic_DNA"/>
</dbReference>
<feature type="region of interest" description="Disordered" evidence="1">
    <location>
        <begin position="116"/>
        <end position="138"/>
    </location>
</feature>
<organism evidence="2 3">
    <name type="scientific">Bordetella ansorpii</name>
    <dbReference type="NCBI Taxonomy" id="288768"/>
    <lineage>
        <taxon>Bacteria</taxon>
        <taxon>Pseudomonadati</taxon>
        <taxon>Pseudomonadota</taxon>
        <taxon>Betaproteobacteria</taxon>
        <taxon>Burkholderiales</taxon>
        <taxon>Alcaligenaceae</taxon>
        <taxon>Bordetella</taxon>
    </lineage>
</organism>
<gene>
    <name evidence="2" type="ORF">SAMEA1982600_01528</name>
</gene>